<accession>A0AAD6P3E9</accession>
<comment type="caution">
    <text evidence="5">The sequence shown here is derived from an EMBL/GenBank/DDBJ whole genome shotgun (WGS) entry which is preliminary data.</text>
</comment>
<dbReference type="InterPro" id="IPR033121">
    <property type="entry name" value="PEPTIDASE_A1"/>
</dbReference>
<evidence type="ECO:0000256" key="2">
    <source>
        <dbReference type="ARBA" id="ARBA00022670"/>
    </source>
</evidence>
<dbReference type="SUPFAM" id="SSF50630">
    <property type="entry name" value="Acid proteases"/>
    <property type="match status" value="1"/>
</dbReference>
<dbReference type="Gene3D" id="2.40.70.10">
    <property type="entry name" value="Acid Proteases"/>
    <property type="match status" value="2"/>
</dbReference>
<dbReference type="PANTHER" id="PTHR47967:SF57">
    <property type="entry name" value="PEPTIDASE A1 DOMAIN-CONTAINING PROTEIN"/>
    <property type="match status" value="1"/>
</dbReference>
<dbReference type="AlphaFoldDB" id="A0AAD6P3E9"/>
<dbReference type="Pfam" id="PF14543">
    <property type="entry name" value="TAXi_N"/>
    <property type="match status" value="1"/>
</dbReference>
<protein>
    <recommendedName>
        <fullName evidence="4">Peptidase A1 domain-containing protein</fullName>
    </recommendedName>
</protein>
<evidence type="ECO:0000313" key="5">
    <source>
        <dbReference type="EMBL" id="KAJ6414581.1"/>
    </source>
</evidence>
<dbReference type="GO" id="GO:0008233">
    <property type="term" value="F:peptidase activity"/>
    <property type="evidence" value="ECO:0007669"/>
    <property type="project" value="UniProtKB-KW"/>
</dbReference>
<dbReference type="InterPro" id="IPR032861">
    <property type="entry name" value="TAXi_N"/>
</dbReference>
<reference evidence="5 6" key="1">
    <citation type="journal article" date="2023" name="Int. J. Mol. Sci.">
        <title>De Novo Assembly and Annotation of 11 Diverse Shrub Willow (Salix) Genomes Reveals Novel Gene Organization in Sex-Linked Regions.</title>
        <authorList>
            <person name="Hyden B."/>
            <person name="Feng K."/>
            <person name="Yates T.B."/>
            <person name="Jawdy S."/>
            <person name="Cereghino C."/>
            <person name="Smart L.B."/>
            <person name="Muchero W."/>
        </authorList>
    </citation>
    <scope>NUCLEOTIDE SEQUENCE [LARGE SCALE GENOMIC DNA]</scope>
    <source>
        <tissue evidence="5">Shoot tip</tissue>
    </source>
</reference>
<dbReference type="InterPro" id="IPR051708">
    <property type="entry name" value="Plant_Aspart_Prot_A1"/>
</dbReference>
<keyword evidence="2" id="KW-0645">Protease</keyword>
<feature type="domain" description="Peptidase A1" evidence="4">
    <location>
        <begin position="43"/>
        <end position="246"/>
    </location>
</feature>
<evidence type="ECO:0000256" key="3">
    <source>
        <dbReference type="ARBA" id="ARBA00022801"/>
    </source>
</evidence>
<organism evidence="5 6">
    <name type="scientific">Salix udensis</name>
    <dbReference type="NCBI Taxonomy" id="889485"/>
    <lineage>
        <taxon>Eukaryota</taxon>
        <taxon>Viridiplantae</taxon>
        <taxon>Streptophyta</taxon>
        <taxon>Embryophyta</taxon>
        <taxon>Tracheophyta</taxon>
        <taxon>Spermatophyta</taxon>
        <taxon>Magnoliopsida</taxon>
        <taxon>eudicotyledons</taxon>
        <taxon>Gunneridae</taxon>
        <taxon>Pentapetalae</taxon>
        <taxon>rosids</taxon>
        <taxon>fabids</taxon>
        <taxon>Malpighiales</taxon>
        <taxon>Salicaceae</taxon>
        <taxon>Saliceae</taxon>
        <taxon>Salix</taxon>
    </lineage>
</organism>
<sequence length="246" mass="27017">MDSFQHRSLQSRIKNIILSGNIDVSVDTLIPLTSGVRLQTLNYMVTVELGGQKMTVIVDTGSHDLSWVRCQPCNRCYNQQDPIFRPSKSPSYQTVRCYSSTCRSLQFATGNSGVCGSNPPTCNYVVNYGDGSYTSGEVGLVGLGRSDLSLISQVSPMFGRVFSYCLPTTEAEASGYPSAPSPMILDSCFNLSGYQEVEIPDIKMYFEGSAELNVDVTGVFYFIKTDASQCAWLLQVSQMKMKMTLA</sequence>
<gene>
    <name evidence="5" type="ORF">OIU84_003558</name>
</gene>
<name>A0AAD6P3E9_9ROSI</name>
<comment type="similarity">
    <text evidence="1">Belongs to the peptidase A1 family.</text>
</comment>
<proteinExistence type="inferred from homology"/>
<dbReference type="PROSITE" id="PS51767">
    <property type="entry name" value="PEPTIDASE_A1"/>
    <property type="match status" value="1"/>
</dbReference>
<dbReference type="PANTHER" id="PTHR47967">
    <property type="entry name" value="OS07G0603500 PROTEIN-RELATED"/>
    <property type="match status" value="1"/>
</dbReference>
<keyword evidence="3" id="KW-0378">Hydrolase</keyword>
<evidence type="ECO:0000259" key="4">
    <source>
        <dbReference type="PROSITE" id="PS51767"/>
    </source>
</evidence>
<dbReference type="EMBL" id="JAPFFJ010000012">
    <property type="protein sequence ID" value="KAJ6414581.1"/>
    <property type="molecule type" value="Genomic_DNA"/>
</dbReference>
<evidence type="ECO:0000256" key="1">
    <source>
        <dbReference type="ARBA" id="ARBA00007447"/>
    </source>
</evidence>
<dbReference type="GO" id="GO:0006508">
    <property type="term" value="P:proteolysis"/>
    <property type="evidence" value="ECO:0007669"/>
    <property type="project" value="UniProtKB-KW"/>
</dbReference>
<dbReference type="Proteomes" id="UP001162972">
    <property type="component" value="Chromosome 3"/>
</dbReference>
<keyword evidence="6" id="KW-1185">Reference proteome</keyword>
<evidence type="ECO:0000313" key="6">
    <source>
        <dbReference type="Proteomes" id="UP001162972"/>
    </source>
</evidence>
<dbReference type="InterPro" id="IPR021109">
    <property type="entry name" value="Peptidase_aspartic_dom_sf"/>
</dbReference>